<reference evidence="1 2" key="1">
    <citation type="journal article" date="2009" name="PLoS ONE">
        <title>Genome analysis of the anaerobic thermohalophilic bacterium Halothermothrix orenii.</title>
        <authorList>
            <person name="Mavromatis K."/>
            <person name="Ivanova N."/>
            <person name="Anderson I."/>
            <person name="Lykidis A."/>
            <person name="Hooper S.D."/>
            <person name="Sun H."/>
            <person name="Kunin V."/>
            <person name="Lapidus A."/>
            <person name="Hugenholtz P."/>
            <person name="Patel B."/>
            <person name="Kyrpides N.C."/>
        </authorList>
    </citation>
    <scope>NUCLEOTIDE SEQUENCE [LARGE SCALE GENOMIC DNA]</scope>
    <source>
        <strain evidence="2">H 168 / OCM 544 / DSM 9562</strain>
    </source>
</reference>
<name>B8CZJ1_HALOH</name>
<dbReference type="KEGG" id="hor:Hore_19630"/>
<dbReference type="STRING" id="373903.Hore_19630"/>
<dbReference type="eggNOG" id="ENOG50341E7">
    <property type="taxonomic scope" value="Bacteria"/>
</dbReference>
<keyword evidence="2" id="KW-1185">Reference proteome</keyword>
<dbReference type="Proteomes" id="UP000000719">
    <property type="component" value="Chromosome"/>
</dbReference>
<gene>
    <name evidence="1" type="ordered locus">Hore_19630</name>
</gene>
<sequence>MKRFLKILLILTVVTVITAGVGPFRYQVKAKFKPILPFEGSIVGLEYSHHLQGLEEKISDQYPYLGAAYDYSNNEVYYRVGNRTEWEGLYFDLNYHYWLNNNLPGYIYQKGVKAAVSYPIEPEHGLAFLLFQGQIGSSFNEEIKTRFAYLSYYKDLHYDVLNEIKFYFNVTSGQDITEGDSYYISNLTLPVKLGEYRIVPRFGYINSSSRIEPCYNLSSYVTGYENEKGNRLVSLFLERQFQIYPYSDNPFLALMNGSVFVRTGDVISADESVKDFKLHTSGGLGLVWAMGQVEYRLEEFVTDKGEWQTMFFVSFSY</sequence>
<dbReference type="RefSeq" id="WP_015923679.1">
    <property type="nucleotide sequence ID" value="NC_011899.1"/>
</dbReference>
<protein>
    <recommendedName>
        <fullName evidence="3">Bacterial surface antigen (D15) domain-containing protein</fullName>
    </recommendedName>
</protein>
<evidence type="ECO:0000313" key="2">
    <source>
        <dbReference type="Proteomes" id="UP000000719"/>
    </source>
</evidence>
<evidence type="ECO:0000313" key="1">
    <source>
        <dbReference type="EMBL" id="ACL70710.1"/>
    </source>
</evidence>
<proteinExistence type="predicted"/>
<evidence type="ECO:0008006" key="3">
    <source>
        <dbReference type="Google" id="ProtNLM"/>
    </source>
</evidence>
<dbReference type="AlphaFoldDB" id="B8CZJ1"/>
<dbReference type="EMBL" id="CP001098">
    <property type="protein sequence ID" value="ACL70710.1"/>
    <property type="molecule type" value="Genomic_DNA"/>
</dbReference>
<organism evidence="1 2">
    <name type="scientific">Halothermothrix orenii (strain H 168 / OCM 544 / DSM 9562)</name>
    <dbReference type="NCBI Taxonomy" id="373903"/>
    <lineage>
        <taxon>Bacteria</taxon>
        <taxon>Bacillati</taxon>
        <taxon>Bacillota</taxon>
        <taxon>Clostridia</taxon>
        <taxon>Halanaerobiales</taxon>
        <taxon>Halothermotrichaceae</taxon>
        <taxon>Halothermothrix</taxon>
    </lineage>
</organism>
<dbReference type="OrthoDB" id="2111759at2"/>
<dbReference type="HOGENOM" id="CLU_876519_0_0_9"/>
<accession>B8CZJ1</accession>